<evidence type="ECO:0000256" key="13">
    <source>
        <dbReference type="RuleBase" id="RU000437"/>
    </source>
</evidence>
<evidence type="ECO:0000256" key="6">
    <source>
        <dbReference type="ARBA" id="ARBA00023098"/>
    </source>
</evidence>
<dbReference type="InterPro" id="IPR013328">
    <property type="entry name" value="6PGD_dom2"/>
</dbReference>
<feature type="binding site" evidence="9">
    <location>
        <position position="129"/>
    </location>
    <ligand>
        <name>NADPH</name>
        <dbReference type="ChEBI" id="CHEBI:57783"/>
    </ligand>
</feature>
<dbReference type="InterPro" id="IPR036291">
    <property type="entry name" value="NAD(P)-bd_dom_sf"/>
</dbReference>
<feature type="binding site" evidence="9">
    <location>
        <position position="245"/>
    </location>
    <ligand>
        <name>sn-glycerol 3-phosphate</name>
        <dbReference type="ChEBI" id="CHEBI:57597"/>
    </ligand>
</feature>
<evidence type="ECO:0000256" key="10">
    <source>
        <dbReference type="PIRSR" id="PIRSR000114-1"/>
    </source>
</evidence>
<feature type="binding site" evidence="9">
    <location>
        <position position="97"/>
    </location>
    <ligand>
        <name>sn-glycerol 3-phosphate</name>
        <dbReference type="ChEBI" id="CHEBI:57597"/>
    </ligand>
</feature>
<feature type="binding site" evidence="9">
    <location>
        <position position="35"/>
    </location>
    <ligand>
        <name>NADPH</name>
        <dbReference type="ChEBI" id="CHEBI:57783"/>
    </ligand>
</feature>
<protein>
    <recommendedName>
        <fullName evidence="9">Glycerol-3-phosphate dehydrogenase [NAD(P)+]</fullName>
        <ecNumber evidence="9">1.1.1.94</ecNumber>
    </recommendedName>
    <alternativeName>
        <fullName evidence="9">NAD(P)(+)-dependent glycerol-3-phosphate dehydrogenase</fullName>
    </alternativeName>
    <alternativeName>
        <fullName evidence="9">NAD(P)H-dependent dihydroxyacetone-phosphate reductase</fullName>
    </alternativeName>
</protein>
<evidence type="ECO:0000259" key="16">
    <source>
        <dbReference type="Pfam" id="PF07479"/>
    </source>
</evidence>
<feature type="binding site" evidence="9">
    <location>
        <position position="270"/>
    </location>
    <ligand>
        <name>NADPH</name>
        <dbReference type="ChEBI" id="CHEBI:57783"/>
    </ligand>
</feature>
<dbReference type="PANTHER" id="PTHR11728:SF1">
    <property type="entry name" value="GLYCEROL-3-PHOSPHATE DEHYDROGENASE [NAD(+)] 2, CHLOROPLASTIC"/>
    <property type="match status" value="1"/>
</dbReference>
<feature type="binding site" evidence="9">
    <location>
        <position position="97"/>
    </location>
    <ligand>
        <name>NADPH</name>
        <dbReference type="ChEBI" id="CHEBI:57783"/>
    </ligand>
</feature>
<keyword evidence="5 9" id="KW-0520">NAD</keyword>
<feature type="binding site" evidence="9">
    <location>
        <position position="14"/>
    </location>
    <ligand>
        <name>NADPH</name>
        <dbReference type="ChEBI" id="CHEBI:57783"/>
    </ligand>
</feature>
<feature type="binding site" evidence="9">
    <location>
        <position position="244"/>
    </location>
    <ligand>
        <name>NADPH</name>
        <dbReference type="ChEBI" id="CHEBI:57783"/>
    </ligand>
</feature>
<feature type="binding site" evidence="9">
    <location>
        <position position="244"/>
    </location>
    <ligand>
        <name>sn-glycerol 3-phosphate</name>
        <dbReference type="ChEBI" id="CHEBI:57597"/>
    </ligand>
</feature>
<comment type="subcellular location">
    <subcellularLocation>
        <location evidence="9">Cytoplasm</location>
    </subcellularLocation>
</comment>
<dbReference type="RefSeq" id="WP_012225797.1">
    <property type="nucleotide sequence ID" value="NZ_JABEQG010000011.1"/>
</dbReference>
<feature type="binding site" evidence="9">
    <location>
        <position position="268"/>
    </location>
    <ligand>
        <name>NADPH</name>
        <dbReference type="ChEBI" id="CHEBI:57783"/>
    </ligand>
</feature>
<proteinExistence type="inferred from homology"/>
<evidence type="ECO:0000256" key="5">
    <source>
        <dbReference type="ARBA" id="ARBA00023027"/>
    </source>
</evidence>
<feature type="binding site" evidence="9">
    <location>
        <position position="180"/>
    </location>
    <ligand>
        <name>sn-glycerol 3-phosphate</name>
        <dbReference type="ChEBI" id="CHEBI:57597"/>
    </ligand>
</feature>
<reference evidence="17 18" key="1">
    <citation type="submission" date="2020-04" db="EMBL/GenBank/DDBJ databases">
        <title>Description of novel Gluconacetobacter.</title>
        <authorList>
            <person name="Sombolestani A."/>
        </authorList>
    </citation>
    <scope>NUCLEOTIDE SEQUENCE [LARGE SCALE GENOMIC DNA]</scope>
    <source>
        <strain evidence="17 18">LMG 7603</strain>
    </source>
</reference>
<dbReference type="HAMAP" id="MF_00394">
    <property type="entry name" value="NAD_Glyc3P_dehydrog"/>
    <property type="match status" value="1"/>
</dbReference>
<evidence type="ECO:0000256" key="14">
    <source>
        <dbReference type="RuleBase" id="RU000439"/>
    </source>
</evidence>
<evidence type="ECO:0000256" key="3">
    <source>
        <dbReference type="ARBA" id="ARBA00022857"/>
    </source>
</evidence>
<dbReference type="OMA" id="NRMFGNM"/>
<evidence type="ECO:0000256" key="4">
    <source>
        <dbReference type="ARBA" id="ARBA00023002"/>
    </source>
</evidence>
<dbReference type="GO" id="GO:0046168">
    <property type="term" value="P:glycerol-3-phosphate catabolic process"/>
    <property type="evidence" value="ECO:0007669"/>
    <property type="project" value="InterPro"/>
</dbReference>
<evidence type="ECO:0000256" key="12">
    <source>
        <dbReference type="PIRSR" id="PIRSR000114-3"/>
    </source>
</evidence>
<dbReference type="NCBIfam" id="NF000942">
    <property type="entry name" value="PRK00094.1-4"/>
    <property type="match status" value="1"/>
</dbReference>
<keyword evidence="2 9" id="KW-0444">Lipid biosynthesis</keyword>
<dbReference type="NCBIfam" id="NF000940">
    <property type="entry name" value="PRK00094.1-2"/>
    <property type="match status" value="1"/>
</dbReference>
<feature type="binding site" evidence="9">
    <location>
        <position position="233"/>
    </location>
    <ligand>
        <name>sn-glycerol 3-phosphate</name>
        <dbReference type="ChEBI" id="CHEBI:57597"/>
    </ligand>
</feature>
<keyword evidence="9" id="KW-0547">Nucleotide-binding</keyword>
<dbReference type="GO" id="GO:0008654">
    <property type="term" value="P:phospholipid biosynthetic process"/>
    <property type="evidence" value="ECO:0007669"/>
    <property type="project" value="UniProtKB-KW"/>
</dbReference>
<evidence type="ECO:0000256" key="8">
    <source>
        <dbReference type="ARBA" id="ARBA00023264"/>
    </source>
</evidence>
<evidence type="ECO:0000256" key="9">
    <source>
        <dbReference type="HAMAP-Rule" id="MF_00394"/>
    </source>
</evidence>
<comment type="catalytic activity">
    <reaction evidence="9 14">
        <text>sn-glycerol 3-phosphate + NADP(+) = dihydroxyacetone phosphate + NADPH + H(+)</text>
        <dbReference type="Rhea" id="RHEA:11096"/>
        <dbReference type="ChEBI" id="CHEBI:15378"/>
        <dbReference type="ChEBI" id="CHEBI:57597"/>
        <dbReference type="ChEBI" id="CHEBI:57642"/>
        <dbReference type="ChEBI" id="CHEBI:57783"/>
        <dbReference type="ChEBI" id="CHEBI:58349"/>
        <dbReference type="EC" id="1.1.1.94"/>
    </reaction>
</comment>
<gene>
    <name evidence="9" type="primary">gpsA</name>
    <name evidence="17" type="ORF">HLH33_07820</name>
</gene>
<dbReference type="Pfam" id="PF01210">
    <property type="entry name" value="NAD_Gly3P_dh_N"/>
    <property type="match status" value="1"/>
</dbReference>
<dbReference type="Proteomes" id="UP000550787">
    <property type="component" value="Unassembled WGS sequence"/>
</dbReference>
<dbReference type="InterPro" id="IPR006168">
    <property type="entry name" value="G3P_DH_NAD-dep"/>
</dbReference>
<sequence length="320" mass="32870">MNAPRIAVIGAGAWGIALAVQAARAGAQVHLWARKPDSLSDTRTLPRLPHVTLPESITVTGDMPARADAVLLAVPMQHLRAVLGHVPPAGPMIACCKGVERDSLALPLEVIASRHPNLPRAVLSGPNFAHEVAQGLPTAAVLACEDPVEARDLADHLTTPEFRLYASDDAIGVQIGGAAKNVIAIAAGATIGAGLGENARASLMTRGLAELGRLSRGLGGRAETLSGLAGVGDLILTCTGPSSRNFSLGLALGRGEALSAILGQRTTVAEGVTTAPAILALARKHDISVPVIETVSLLLAEDIDLAEARDRLLSRPVGTE</sequence>
<feature type="binding site" evidence="11">
    <location>
        <position position="97"/>
    </location>
    <ligand>
        <name>substrate</name>
    </ligand>
</feature>
<comment type="function">
    <text evidence="9">Catalyzes the reduction of the glycolytic intermediate dihydroxyacetone phosphate (DHAP) to sn-glycerol 3-phosphate (G3P), the key precursor for phospholipid synthesis.</text>
</comment>
<dbReference type="InterPro" id="IPR011128">
    <property type="entry name" value="G3P_DH_NAD-dep_N"/>
</dbReference>
<dbReference type="PRINTS" id="PR00077">
    <property type="entry name" value="GPDHDRGNASE"/>
</dbReference>
<dbReference type="InterPro" id="IPR008927">
    <property type="entry name" value="6-PGluconate_DH-like_C_sf"/>
</dbReference>
<dbReference type="GO" id="GO:0051287">
    <property type="term" value="F:NAD binding"/>
    <property type="evidence" value="ECO:0007669"/>
    <property type="project" value="InterPro"/>
</dbReference>
<evidence type="ECO:0000256" key="2">
    <source>
        <dbReference type="ARBA" id="ARBA00022516"/>
    </source>
</evidence>
<comment type="pathway">
    <text evidence="9">Membrane lipid metabolism; glycerophospholipid metabolism.</text>
</comment>
<evidence type="ECO:0000256" key="7">
    <source>
        <dbReference type="ARBA" id="ARBA00023209"/>
    </source>
</evidence>
<feature type="binding site" evidence="9">
    <location>
        <position position="125"/>
    </location>
    <ligand>
        <name>sn-glycerol 3-phosphate</name>
        <dbReference type="ChEBI" id="CHEBI:57597"/>
    </ligand>
</feature>
<dbReference type="EC" id="1.1.1.94" evidence="9"/>
<feature type="binding site" evidence="9">
    <location>
        <position position="34"/>
    </location>
    <ligand>
        <name>NADPH</name>
        <dbReference type="ChEBI" id="CHEBI:57783"/>
    </ligand>
</feature>
<dbReference type="EMBL" id="JABEQG010000011">
    <property type="protein sequence ID" value="MBB2156215.1"/>
    <property type="molecule type" value="Genomic_DNA"/>
</dbReference>
<dbReference type="GO" id="GO:0006650">
    <property type="term" value="P:glycerophospholipid metabolic process"/>
    <property type="evidence" value="ECO:0007669"/>
    <property type="project" value="UniProtKB-UniRule"/>
</dbReference>
<feature type="binding site" evidence="12">
    <location>
        <begin position="10"/>
        <end position="15"/>
    </location>
    <ligand>
        <name>NAD(+)</name>
        <dbReference type="ChEBI" id="CHEBI:57540"/>
    </ligand>
</feature>
<dbReference type="GO" id="GO:0005829">
    <property type="term" value="C:cytosol"/>
    <property type="evidence" value="ECO:0007669"/>
    <property type="project" value="TreeGrafter"/>
</dbReference>
<keyword evidence="4 9" id="KW-0560">Oxidoreductase</keyword>
<dbReference type="Gene3D" id="3.40.50.720">
    <property type="entry name" value="NAD(P)-binding Rossmann-like Domain"/>
    <property type="match status" value="1"/>
</dbReference>
<comment type="similarity">
    <text evidence="1 9 13">Belongs to the NAD-dependent glycerol-3-phosphate dehydrogenase family.</text>
</comment>
<dbReference type="InterPro" id="IPR006109">
    <property type="entry name" value="G3P_DH_NAD-dep_C"/>
</dbReference>
<evidence type="ECO:0000256" key="1">
    <source>
        <dbReference type="ARBA" id="ARBA00011009"/>
    </source>
</evidence>
<dbReference type="SUPFAM" id="SSF51735">
    <property type="entry name" value="NAD(P)-binding Rossmann-fold domains"/>
    <property type="match status" value="1"/>
</dbReference>
<dbReference type="GO" id="GO:0047952">
    <property type="term" value="F:glycerol-3-phosphate dehydrogenase [NAD(P)+] activity"/>
    <property type="evidence" value="ECO:0007669"/>
    <property type="project" value="UniProtKB-UniRule"/>
</dbReference>
<keyword evidence="9" id="KW-0963">Cytoplasm</keyword>
<dbReference type="FunFam" id="1.10.1040.10:FF:000001">
    <property type="entry name" value="Glycerol-3-phosphate dehydrogenase [NAD(P)+]"/>
    <property type="match status" value="1"/>
</dbReference>
<dbReference type="Gene3D" id="1.10.1040.10">
    <property type="entry name" value="N-(1-d-carboxylethyl)-l-norvaline Dehydrogenase, domain 2"/>
    <property type="match status" value="1"/>
</dbReference>
<accession>A0A7W4I5I2</accession>
<feature type="active site" description="Proton acceptor" evidence="9 10">
    <location>
        <position position="180"/>
    </location>
</feature>
<dbReference type="PROSITE" id="PS00957">
    <property type="entry name" value="NAD_G3PDH"/>
    <property type="match status" value="1"/>
</dbReference>
<dbReference type="AlphaFoldDB" id="A0A7W4I5I2"/>
<comment type="caution">
    <text evidence="9">Lacks conserved residue(s) required for the propagation of feature annotation.</text>
</comment>
<dbReference type="Pfam" id="PF07479">
    <property type="entry name" value="NAD_Gly3P_dh_C"/>
    <property type="match status" value="1"/>
</dbReference>
<feature type="domain" description="Glycerol-3-phosphate dehydrogenase NAD-dependent C-terminal" evidence="16">
    <location>
        <begin position="169"/>
        <end position="308"/>
    </location>
</feature>
<evidence type="ECO:0000313" key="18">
    <source>
        <dbReference type="Proteomes" id="UP000550787"/>
    </source>
</evidence>
<feature type="domain" description="Glycerol-3-phosphate dehydrogenase NAD-dependent N-terminal" evidence="15">
    <location>
        <begin position="6"/>
        <end position="147"/>
    </location>
</feature>
<dbReference type="GO" id="GO:0046167">
    <property type="term" value="P:glycerol-3-phosphate biosynthetic process"/>
    <property type="evidence" value="ECO:0007669"/>
    <property type="project" value="UniProtKB-UniRule"/>
</dbReference>
<keyword evidence="3 9" id="KW-0521">NADP</keyword>
<dbReference type="UniPathway" id="UPA00940"/>
<dbReference type="SUPFAM" id="SSF48179">
    <property type="entry name" value="6-phosphogluconate dehydrogenase C-terminal domain-like"/>
    <property type="match status" value="1"/>
</dbReference>
<keyword evidence="7 9" id="KW-0594">Phospholipid biosynthesis</keyword>
<evidence type="ECO:0000256" key="11">
    <source>
        <dbReference type="PIRSR" id="PIRSR000114-2"/>
    </source>
</evidence>
<feature type="binding site" evidence="11">
    <location>
        <begin position="244"/>
        <end position="245"/>
    </location>
    <ligand>
        <name>substrate</name>
    </ligand>
</feature>
<dbReference type="PANTHER" id="PTHR11728">
    <property type="entry name" value="GLYCEROL-3-PHOSPHATE DEHYDROGENASE"/>
    <property type="match status" value="1"/>
</dbReference>
<name>A0A7W4I5I2_GLUDI</name>
<feature type="binding site" evidence="12">
    <location>
        <position position="129"/>
    </location>
    <ligand>
        <name>NAD(+)</name>
        <dbReference type="ChEBI" id="CHEBI:57540"/>
    </ligand>
</feature>
<feature type="binding site" evidence="12">
    <location>
        <position position="244"/>
    </location>
    <ligand>
        <name>NAD(+)</name>
        <dbReference type="ChEBI" id="CHEBI:57540"/>
    </ligand>
</feature>
<evidence type="ECO:0000259" key="15">
    <source>
        <dbReference type="Pfam" id="PF01210"/>
    </source>
</evidence>
<organism evidence="17 18">
    <name type="scientific">Gluconacetobacter diazotrophicus</name>
    <name type="common">Acetobacter diazotrophicus</name>
    <dbReference type="NCBI Taxonomy" id="33996"/>
    <lineage>
        <taxon>Bacteria</taxon>
        <taxon>Pseudomonadati</taxon>
        <taxon>Pseudomonadota</taxon>
        <taxon>Alphaproteobacteria</taxon>
        <taxon>Acetobacterales</taxon>
        <taxon>Acetobacteraceae</taxon>
        <taxon>Gluconacetobacter</taxon>
    </lineage>
</organism>
<keyword evidence="6 9" id="KW-0443">Lipid metabolism</keyword>
<dbReference type="PIRSF" id="PIRSF000114">
    <property type="entry name" value="Glycerol-3-P_dh"/>
    <property type="match status" value="1"/>
</dbReference>
<comment type="catalytic activity">
    <reaction evidence="9">
        <text>sn-glycerol 3-phosphate + NAD(+) = dihydroxyacetone phosphate + NADH + H(+)</text>
        <dbReference type="Rhea" id="RHEA:11092"/>
        <dbReference type="ChEBI" id="CHEBI:15378"/>
        <dbReference type="ChEBI" id="CHEBI:57540"/>
        <dbReference type="ChEBI" id="CHEBI:57597"/>
        <dbReference type="ChEBI" id="CHEBI:57642"/>
        <dbReference type="ChEBI" id="CHEBI:57945"/>
        <dbReference type="EC" id="1.1.1.94"/>
    </reaction>
</comment>
<feature type="binding site" evidence="9">
    <location>
        <position position="243"/>
    </location>
    <ligand>
        <name>sn-glycerol 3-phosphate</name>
        <dbReference type="ChEBI" id="CHEBI:57597"/>
    </ligand>
</feature>
<evidence type="ECO:0000313" key="17">
    <source>
        <dbReference type="EMBL" id="MBB2156215.1"/>
    </source>
</evidence>
<keyword evidence="8 9" id="KW-1208">Phospholipid metabolism</keyword>
<comment type="caution">
    <text evidence="17">The sequence shown here is derived from an EMBL/GenBank/DDBJ whole genome shotgun (WGS) entry which is preliminary data.</text>
</comment>
<dbReference type="GO" id="GO:0005975">
    <property type="term" value="P:carbohydrate metabolic process"/>
    <property type="evidence" value="ECO:0007669"/>
    <property type="project" value="InterPro"/>
</dbReference>